<evidence type="ECO:0000259" key="6">
    <source>
        <dbReference type="Pfam" id="PF00425"/>
    </source>
</evidence>
<dbReference type="SUPFAM" id="SSF56322">
    <property type="entry name" value="ADC synthase"/>
    <property type="match status" value="1"/>
</dbReference>
<dbReference type="HOGENOM" id="CLU_006493_8_0_10"/>
<dbReference type="RefSeq" id="WP_004339595.1">
    <property type="nucleotide sequence ID" value="NZ_JH660660.1"/>
</dbReference>
<organism evidence="7 8">
    <name type="scientific">Prevotella bivia DSM 20514</name>
    <dbReference type="NCBI Taxonomy" id="868129"/>
    <lineage>
        <taxon>Bacteria</taxon>
        <taxon>Pseudomonadati</taxon>
        <taxon>Bacteroidota</taxon>
        <taxon>Bacteroidia</taxon>
        <taxon>Bacteroidales</taxon>
        <taxon>Prevotellaceae</taxon>
        <taxon>Prevotella</taxon>
    </lineage>
</organism>
<evidence type="ECO:0000256" key="5">
    <source>
        <dbReference type="ARBA" id="ARBA00041564"/>
    </source>
</evidence>
<accession>I4Z9E3</accession>
<dbReference type="InterPro" id="IPR004561">
    <property type="entry name" value="IsoChor_synthase"/>
</dbReference>
<dbReference type="InterPro" id="IPR015890">
    <property type="entry name" value="Chorismate_C"/>
</dbReference>
<dbReference type="Pfam" id="PF00425">
    <property type="entry name" value="Chorismate_bind"/>
    <property type="match status" value="1"/>
</dbReference>
<dbReference type="GO" id="GO:0008909">
    <property type="term" value="F:isochorismate synthase activity"/>
    <property type="evidence" value="ECO:0007669"/>
    <property type="project" value="UniProtKB-EC"/>
</dbReference>
<proteinExistence type="inferred from homology"/>
<evidence type="ECO:0000256" key="2">
    <source>
        <dbReference type="ARBA" id="ARBA00005297"/>
    </source>
</evidence>
<gene>
    <name evidence="7" type="ORF">PrebiDRAFT_1106</name>
</gene>
<evidence type="ECO:0000256" key="4">
    <source>
        <dbReference type="ARBA" id="ARBA00023235"/>
    </source>
</evidence>
<dbReference type="PANTHER" id="PTHR42839:SF2">
    <property type="entry name" value="ISOCHORISMATE SYNTHASE ENTC"/>
    <property type="match status" value="1"/>
</dbReference>
<evidence type="ECO:0000313" key="8">
    <source>
        <dbReference type="Proteomes" id="UP000002786"/>
    </source>
</evidence>
<evidence type="ECO:0000313" key="7">
    <source>
        <dbReference type="EMBL" id="EIM32835.1"/>
    </source>
</evidence>
<dbReference type="PANTHER" id="PTHR42839">
    <property type="entry name" value="ISOCHORISMATE SYNTHASE ENTC"/>
    <property type="match status" value="1"/>
</dbReference>
<protein>
    <recommendedName>
        <fullName evidence="3">isochorismate synthase</fullName>
        <ecNumber evidence="3">5.4.4.2</ecNumber>
    </recommendedName>
    <alternativeName>
        <fullName evidence="5">Isochorismate mutase</fullName>
    </alternativeName>
</protein>
<name>I4Z9E3_9BACT</name>
<dbReference type="InterPro" id="IPR005801">
    <property type="entry name" value="ADC_synthase"/>
</dbReference>
<dbReference type="AlphaFoldDB" id="I4Z9E3"/>
<dbReference type="Proteomes" id="UP000002786">
    <property type="component" value="Unassembled WGS sequence"/>
</dbReference>
<dbReference type="EMBL" id="JH660660">
    <property type="protein sequence ID" value="EIM32835.1"/>
    <property type="molecule type" value="Genomic_DNA"/>
</dbReference>
<dbReference type="NCBIfam" id="TIGR00543">
    <property type="entry name" value="isochor_syn"/>
    <property type="match status" value="1"/>
</dbReference>
<comment type="catalytic activity">
    <reaction evidence="1">
        <text>chorismate = isochorismate</text>
        <dbReference type="Rhea" id="RHEA:18985"/>
        <dbReference type="ChEBI" id="CHEBI:29748"/>
        <dbReference type="ChEBI" id="CHEBI:29780"/>
        <dbReference type="EC" id="5.4.4.2"/>
    </reaction>
</comment>
<dbReference type="EC" id="5.4.4.2" evidence="3"/>
<dbReference type="GeneID" id="78531098"/>
<feature type="domain" description="Chorismate-utilising enzyme C-terminal" evidence="6">
    <location>
        <begin position="98"/>
        <end position="341"/>
    </location>
</feature>
<keyword evidence="4" id="KW-0413">Isomerase</keyword>
<evidence type="ECO:0000256" key="3">
    <source>
        <dbReference type="ARBA" id="ARBA00012824"/>
    </source>
</evidence>
<evidence type="ECO:0000256" key="1">
    <source>
        <dbReference type="ARBA" id="ARBA00000799"/>
    </source>
</evidence>
<keyword evidence="8" id="KW-1185">Reference proteome</keyword>
<comment type="similarity">
    <text evidence="2">Belongs to the isochorismate synthase family.</text>
</comment>
<sequence>MPSFHELFLTHCASKGMFAVSRLPLADHCTFYYQESNPTEIYDLKALNGKQGFLFAPFIASKEHPILLMEKAEVTRCGLELSASLNDLKLSEVSNIADHYLYTFNTFHTALKEKLFQKLVLARFVKVEVCEFDLEQLFLTACQLYPCQHIALVSSPQSGTWLMATPEILLEKQQGELWQTMALAGTMHKTEAEQEWSEKNKQEHEYVSTYILNCLAKYADTINVSDPYTAVAANLAHLRTDISFIPRNEQRIGDLLADLHPTPAVCGIPKEKAKEFIIANEGMDRSYYSGFVGSLNMGGETHLYVSLRCMQIMKDSCRLYAGGGLLAESCVESEWKETEAKLQTMRKLLL</sequence>
<reference evidence="7 8" key="1">
    <citation type="submission" date="2012-02" db="EMBL/GenBank/DDBJ databases">
        <title>Improved High-Quality Draft genome of Prevotella bivia DSM 20514.</title>
        <authorList>
            <consortium name="US DOE Joint Genome Institute (JGI-PGF)"/>
            <person name="Lucas S."/>
            <person name="Copeland A."/>
            <person name="Lapidus A."/>
            <person name="Bruce D."/>
            <person name="Goodwin L."/>
            <person name="Pitluck S."/>
            <person name="Peters L."/>
            <person name="Mikhailova N."/>
            <person name="Munk A.C.C."/>
            <person name="Kyrpides N."/>
            <person name="Mavromatis K."/>
            <person name="Detter J.C."/>
            <person name="Han C."/>
            <person name="Land M."/>
            <person name="Hauser L."/>
            <person name="Markowitz V."/>
            <person name="Cheng J.-F."/>
            <person name="Hugenholtz P."/>
            <person name="Woyke T."/>
            <person name="Wu D."/>
            <person name="Gronow S."/>
            <person name="Wellnitz S."/>
            <person name="Brambilla E."/>
            <person name="Klenk H.-P."/>
            <person name="Eisen J.A."/>
        </authorList>
    </citation>
    <scope>NUCLEOTIDE SEQUENCE [LARGE SCALE GENOMIC DNA]</scope>
    <source>
        <strain evidence="7 8">DSM 20514</strain>
    </source>
</reference>
<dbReference type="Gene3D" id="3.60.120.10">
    <property type="entry name" value="Anthranilate synthase"/>
    <property type="match status" value="1"/>
</dbReference>